<dbReference type="RefSeq" id="WP_207905680.1">
    <property type="nucleotide sequence ID" value="NZ_SMFR01000008.1"/>
</dbReference>
<keyword evidence="1" id="KW-0805">Transcription regulation</keyword>
<dbReference type="SMART" id="SM00345">
    <property type="entry name" value="HTH_GNTR"/>
    <property type="match status" value="1"/>
</dbReference>
<dbReference type="InterPro" id="IPR050679">
    <property type="entry name" value="Bact_HTH_transcr_reg"/>
</dbReference>
<dbReference type="InterPro" id="IPR036388">
    <property type="entry name" value="WH-like_DNA-bd_sf"/>
</dbReference>
<dbReference type="AlphaFoldDB" id="A0A4R1FDT3"/>
<name>A0A4R1FDT3_9NOCA</name>
<dbReference type="Gene3D" id="3.40.1410.10">
    <property type="entry name" value="Chorismate lyase-like"/>
    <property type="match status" value="1"/>
</dbReference>
<comment type="caution">
    <text evidence="5">The sequence shown here is derived from an EMBL/GenBank/DDBJ whole genome shotgun (WGS) entry which is preliminary data.</text>
</comment>
<keyword evidence="3" id="KW-0804">Transcription</keyword>
<evidence type="ECO:0000256" key="2">
    <source>
        <dbReference type="ARBA" id="ARBA00023125"/>
    </source>
</evidence>
<dbReference type="SMART" id="SM00866">
    <property type="entry name" value="UTRA"/>
    <property type="match status" value="1"/>
</dbReference>
<keyword evidence="6" id="KW-1185">Reference proteome</keyword>
<organism evidence="5 6">
    <name type="scientific">Nocardia alba</name>
    <dbReference type="NCBI Taxonomy" id="225051"/>
    <lineage>
        <taxon>Bacteria</taxon>
        <taxon>Bacillati</taxon>
        <taxon>Actinomycetota</taxon>
        <taxon>Actinomycetes</taxon>
        <taxon>Mycobacteriales</taxon>
        <taxon>Nocardiaceae</taxon>
        <taxon>Nocardia</taxon>
    </lineage>
</organism>
<dbReference type="PANTHER" id="PTHR44846:SF17">
    <property type="entry name" value="GNTR-FAMILY TRANSCRIPTIONAL REGULATOR"/>
    <property type="match status" value="1"/>
</dbReference>
<dbReference type="Proteomes" id="UP000294856">
    <property type="component" value="Unassembled WGS sequence"/>
</dbReference>
<dbReference type="Gene3D" id="1.10.10.10">
    <property type="entry name" value="Winged helix-like DNA-binding domain superfamily/Winged helix DNA-binding domain"/>
    <property type="match status" value="1"/>
</dbReference>
<evidence type="ECO:0000256" key="3">
    <source>
        <dbReference type="ARBA" id="ARBA00023163"/>
    </source>
</evidence>
<evidence type="ECO:0000313" key="5">
    <source>
        <dbReference type="EMBL" id="TCJ89988.1"/>
    </source>
</evidence>
<dbReference type="GO" id="GO:0045892">
    <property type="term" value="P:negative regulation of DNA-templated transcription"/>
    <property type="evidence" value="ECO:0007669"/>
    <property type="project" value="TreeGrafter"/>
</dbReference>
<protein>
    <submittedName>
        <fullName evidence="5">GntR family transcriptional regulator</fullName>
    </submittedName>
</protein>
<dbReference type="SUPFAM" id="SSF64288">
    <property type="entry name" value="Chorismate lyase-like"/>
    <property type="match status" value="1"/>
</dbReference>
<evidence type="ECO:0000313" key="6">
    <source>
        <dbReference type="Proteomes" id="UP000294856"/>
    </source>
</evidence>
<dbReference type="Pfam" id="PF00392">
    <property type="entry name" value="GntR"/>
    <property type="match status" value="1"/>
</dbReference>
<feature type="domain" description="HTH gntR-type" evidence="4">
    <location>
        <begin position="4"/>
        <end position="73"/>
    </location>
</feature>
<dbReference type="InterPro" id="IPR028978">
    <property type="entry name" value="Chorismate_lyase_/UTRA_dom_sf"/>
</dbReference>
<dbReference type="InterPro" id="IPR011663">
    <property type="entry name" value="UTRA"/>
</dbReference>
<dbReference type="PANTHER" id="PTHR44846">
    <property type="entry name" value="MANNOSYL-D-GLYCERATE TRANSPORT/METABOLISM SYSTEM REPRESSOR MNGR-RELATED"/>
    <property type="match status" value="1"/>
</dbReference>
<dbReference type="PRINTS" id="PR00035">
    <property type="entry name" value="HTHGNTR"/>
</dbReference>
<sequence length="281" mass="31638">MSKRPRWKIVYDELREQITSGGIQPGEKIPTELDLAERYGFSRPTVREAIRRLEQEGLVSSAIAGIGRTVRSRDLITWHLTKFELGAYSDDPVNMVDQWEADAHADGWQTRQVVAGVTELPATAQVARYLQCKPGSLLLRRRRLRFVTKPQVPEQLAMIADTWTPLDIANMEIDGIAPLRAESNMVYPGGIYRALGFRQVQFSDEITVRMPEPDEAELLDQQPGTPVGQHARVGIDASGRRVRVLLSLFSGDALRLKYDLYVPEHRPTSNGATTPYERTSQ</sequence>
<dbReference type="Pfam" id="PF07702">
    <property type="entry name" value="UTRA"/>
    <property type="match status" value="1"/>
</dbReference>
<dbReference type="InterPro" id="IPR036390">
    <property type="entry name" value="WH_DNA-bd_sf"/>
</dbReference>
<evidence type="ECO:0000259" key="4">
    <source>
        <dbReference type="PROSITE" id="PS50949"/>
    </source>
</evidence>
<dbReference type="InterPro" id="IPR000524">
    <property type="entry name" value="Tscrpt_reg_HTH_GntR"/>
</dbReference>
<evidence type="ECO:0000256" key="1">
    <source>
        <dbReference type="ARBA" id="ARBA00023015"/>
    </source>
</evidence>
<dbReference type="CDD" id="cd07377">
    <property type="entry name" value="WHTH_GntR"/>
    <property type="match status" value="1"/>
</dbReference>
<dbReference type="SUPFAM" id="SSF46785">
    <property type="entry name" value="Winged helix' DNA-binding domain"/>
    <property type="match status" value="1"/>
</dbReference>
<keyword evidence="2" id="KW-0238">DNA-binding</keyword>
<dbReference type="STRING" id="1210063.GCA_001612665_05709"/>
<reference evidence="5 6" key="1">
    <citation type="submission" date="2019-03" db="EMBL/GenBank/DDBJ databases">
        <title>Genomic Encyclopedia of Type Strains, Phase IV (KMG-IV): sequencing the most valuable type-strain genomes for metagenomic binning, comparative biology and taxonomic classification.</title>
        <authorList>
            <person name="Goeker M."/>
        </authorList>
    </citation>
    <scope>NUCLEOTIDE SEQUENCE [LARGE SCALE GENOMIC DNA]</scope>
    <source>
        <strain evidence="5 6">DSM 44684</strain>
    </source>
</reference>
<gene>
    <name evidence="5" type="ORF">DFR71_6281</name>
</gene>
<proteinExistence type="predicted"/>
<dbReference type="GO" id="GO:0003677">
    <property type="term" value="F:DNA binding"/>
    <property type="evidence" value="ECO:0007669"/>
    <property type="project" value="UniProtKB-KW"/>
</dbReference>
<dbReference type="EMBL" id="SMFR01000008">
    <property type="protein sequence ID" value="TCJ89988.1"/>
    <property type="molecule type" value="Genomic_DNA"/>
</dbReference>
<accession>A0A4R1FDT3</accession>
<dbReference type="PROSITE" id="PS50949">
    <property type="entry name" value="HTH_GNTR"/>
    <property type="match status" value="1"/>
</dbReference>
<dbReference type="GO" id="GO:0003700">
    <property type="term" value="F:DNA-binding transcription factor activity"/>
    <property type="evidence" value="ECO:0007669"/>
    <property type="project" value="InterPro"/>
</dbReference>